<dbReference type="PANTHER" id="PTHR30349:SF64">
    <property type="entry name" value="PROPHAGE INTEGRASE INTD-RELATED"/>
    <property type="match status" value="1"/>
</dbReference>
<dbReference type="Pfam" id="PF13495">
    <property type="entry name" value="Phage_int_SAM_4"/>
    <property type="match status" value="1"/>
</dbReference>
<evidence type="ECO:0000256" key="2">
    <source>
        <dbReference type="ARBA" id="ARBA00022908"/>
    </source>
</evidence>
<dbReference type="Pfam" id="PF00589">
    <property type="entry name" value="Phage_integrase"/>
    <property type="match status" value="1"/>
</dbReference>
<name>A0A918TFH4_9BACT</name>
<dbReference type="RefSeq" id="WP_189567004.1">
    <property type="nucleotide sequence ID" value="NZ_BMXI01000002.1"/>
</dbReference>
<dbReference type="Gene3D" id="1.10.443.10">
    <property type="entry name" value="Intergrase catalytic core"/>
    <property type="match status" value="1"/>
</dbReference>
<dbReference type="Gene3D" id="1.10.150.130">
    <property type="match status" value="1"/>
</dbReference>
<dbReference type="PROSITE" id="PS51898">
    <property type="entry name" value="TYR_RECOMBINASE"/>
    <property type="match status" value="1"/>
</dbReference>
<accession>A0A918TFH4</accession>
<dbReference type="AlphaFoldDB" id="A0A918TFH4"/>
<comment type="similarity">
    <text evidence="1">Belongs to the 'phage' integrase family.</text>
</comment>
<keyword evidence="4" id="KW-0233">DNA recombination</keyword>
<dbReference type="Proteomes" id="UP000644507">
    <property type="component" value="Unassembled WGS sequence"/>
</dbReference>
<evidence type="ECO:0000256" key="5">
    <source>
        <dbReference type="PROSITE-ProRule" id="PRU01248"/>
    </source>
</evidence>
<protein>
    <submittedName>
        <fullName evidence="8">Integron integrase</fullName>
    </submittedName>
</protein>
<dbReference type="EMBL" id="BMXI01000002">
    <property type="protein sequence ID" value="GHC42774.1"/>
    <property type="molecule type" value="Genomic_DNA"/>
</dbReference>
<dbReference type="PANTHER" id="PTHR30349">
    <property type="entry name" value="PHAGE INTEGRASE-RELATED"/>
    <property type="match status" value="1"/>
</dbReference>
<evidence type="ECO:0000313" key="9">
    <source>
        <dbReference type="Proteomes" id="UP000644507"/>
    </source>
</evidence>
<gene>
    <name evidence="8" type="ORF">GCM10007100_04640</name>
</gene>
<dbReference type="InterPro" id="IPR010998">
    <property type="entry name" value="Integrase_recombinase_N"/>
</dbReference>
<evidence type="ECO:0000313" key="8">
    <source>
        <dbReference type="EMBL" id="GHC42774.1"/>
    </source>
</evidence>
<dbReference type="InterPro" id="IPR011946">
    <property type="entry name" value="Integrase_integron-type"/>
</dbReference>
<feature type="domain" description="Tyr recombinase" evidence="6">
    <location>
        <begin position="236"/>
        <end position="454"/>
    </location>
</feature>
<organism evidence="8 9">
    <name type="scientific">Roseibacillus persicicus</name>
    <dbReference type="NCBI Taxonomy" id="454148"/>
    <lineage>
        <taxon>Bacteria</taxon>
        <taxon>Pseudomonadati</taxon>
        <taxon>Verrucomicrobiota</taxon>
        <taxon>Verrucomicrobiia</taxon>
        <taxon>Verrucomicrobiales</taxon>
        <taxon>Verrucomicrobiaceae</taxon>
        <taxon>Roseibacillus</taxon>
    </lineage>
</organism>
<keyword evidence="3 5" id="KW-0238">DNA-binding</keyword>
<dbReference type="SUPFAM" id="SSF56349">
    <property type="entry name" value="DNA breaking-rejoining enzymes"/>
    <property type="match status" value="1"/>
</dbReference>
<feature type="domain" description="Core-binding (CB)" evidence="7">
    <location>
        <begin position="139"/>
        <end position="219"/>
    </location>
</feature>
<evidence type="ECO:0000259" key="6">
    <source>
        <dbReference type="PROSITE" id="PS51898"/>
    </source>
</evidence>
<dbReference type="GO" id="GO:0006310">
    <property type="term" value="P:DNA recombination"/>
    <property type="evidence" value="ECO:0007669"/>
    <property type="project" value="UniProtKB-KW"/>
</dbReference>
<reference evidence="8" key="1">
    <citation type="journal article" date="2014" name="Int. J. Syst. Evol. Microbiol.">
        <title>Complete genome sequence of Corynebacterium casei LMG S-19264T (=DSM 44701T), isolated from a smear-ripened cheese.</title>
        <authorList>
            <consortium name="US DOE Joint Genome Institute (JGI-PGF)"/>
            <person name="Walter F."/>
            <person name="Albersmeier A."/>
            <person name="Kalinowski J."/>
            <person name="Ruckert C."/>
        </authorList>
    </citation>
    <scope>NUCLEOTIDE SEQUENCE</scope>
    <source>
        <strain evidence="8">KCTC 12988</strain>
    </source>
</reference>
<sequence length="459" mass="52608">MHTIPRQIEAVLRQELARRQFSRTEVGHSLKWCRFFIDFCLKSGSSPREPDSIPLFLQKIASKGQGPELQQQARTAVQILQELLPQFRKGVEVTSNEGKDEMVVQPEPVPAKIAVKRKGIQRGEIAKETGPAESELSWEVLYHRLEDCFASGQYARTTRKSYLGHLRGYETFLAEADSKEVSSESAAAYLTYLARERQVSASSQNQAFNALLFLFRKVLDQPFEPYGVQRVKRRRYVPVILSEEEIAMVFSEMEGTSLLVAQLLYGSGLRLTECLSLRVQSLDFDQLRVTIHRGKGGKDRAVPLSKVLVDDLRAQLKQCRTLYEEDLAEGYAGAFPPETGSPRKWATRMKEWPWQFLFPQENLTQVPEKDELRRFHLHETSFSKRLKAAIRRAGIHKRVSAHTFRHSFASHLLVHGYDIRSIQEMLGHSDIKTTMIYLQTVPTLSKKEMQSPLDFWKLG</sequence>
<dbReference type="InterPro" id="IPR050090">
    <property type="entry name" value="Tyrosine_recombinase_XerCD"/>
</dbReference>
<evidence type="ECO:0000256" key="1">
    <source>
        <dbReference type="ARBA" id="ARBA00008857"/>
    </source>
</evidence>
<dbReference type="InterPro" id="IPR011010">
    <property type="entry name" value="DNA_brk_join_enz"/>
</dbReference>
<dbReference type="NCBIfam" id="TIGR02249">
    <property type="entry name" value="integrase_gron"/>
    <property type="match status" value="1"/>
</dbReference>
<dbReference type="InterPro" id="IPR004107">
    <property type="entry name" value="Integrase_SAM-like_N"/>
</dbReference>
<dbReference type="InterPro" id="IPR002104">
    <property type="entry name" value="Integrase_catalytic"/>
</dbReference>
<dbReference type="InterPro" id="IPR044068">
    <property type="entry name" value="CB"/>
</dbReference>
<dbReference type="PROSITE" id="PS51900">
    <property type="entry name" value="CB"/>
    <property type="match status" value="1"/>
</dbReference>
<proteinExistence type="inferred from homology"/>
<comment type="caution">
    <text evidence="8">The sequence shown here is derived from an EMBL/GenBank/DDBJ whole genome shotgun (WGS) entry which is preliminary data.</text>
</comment>
<evidence type="ECO:0000256" key="4">
    <source>
        <dbReference type="ARBA" id="ARBA00023172"/>
    </source>
</evidence>
<reference evidence="8" key="2">
    <citation type="submission" date="2020-09" db="EMBL/GenBank/DDBJ databases">
        <authorList>
            <person name="Sun Q."/>
            <person name="Kim S."/>
        </authorList>
    </citation>
    <scope>NUCLEOTIDE SEQUENCE</scope>
    <source>
        <strain evidence="8">KCTC 12988</strain>
    </source>
</reference>
<keyword evidence="2" id="KW-0229">DNA integration</keyword>
<keyword evidence="9" id="KW-1185">Reference proteome</keyword>
<evidence type="ECO:0000256" key="3">
    <source>
        <dbReference type="ARBA" id="ARBA00023125"/>
    </source>
</evidence>
<dbReference type="GO" id="GO:0015074">
    <property type="term" value="P:DNA integration"/>
    <property type="evidence" value="ECO:0007669"/>
    <property type="project" value="UniProtKB-KW"/>
</dbReference>
<dbReference type="InterPro" id="IPR013762">
    <property type="entry name" value="Integrase-like_cat_sf"/>
</dbReference>
<dbReference type="GO" id="GO:0003677">
    <property type="term" value="F:DNA binding"/>
    <property type="evidence" value="ECO:0007669"/>
    <property type="project" value="UniProtKB-UniRule"/>
</dbReference>
<evidence type="ECO:0000259" key="7">
    <source>
        <dbReference type="PROSITE" id="PS51900"/>
    </source>
</evidence>